<feature type="transmembrane region" description="Helical" evidence="7">
    <location>
        <begin position="31"/>
        <end position="52"/>
    </location>
</feature>
<comment type="caution">
    <text evidence="9">The sequence shown here is derived from an EMBL/GenBank/DDBJ whole genome shotgun (WGS) entry which is preliminary data.</text>
</comment>
<dbReference type="InterPro" id="IPR003838">
    <property type="entry name" value="ABC3_permease_C"/>
</dbReference>
<protein>
    <recommendedName>
        <fullName evidence="8">ABC3 transporter permease C-terminal domain-containing protein</fullName>
    </recommendedName>
</protein>
<dbReference type="EMBL" id="LAZR01000026">
    <property type="protein sequence ID" value="KKO03659.1"/>
    <property type="molecule type" value="Genomic_DNA"/>
</dbReference>
<feature type="transmembrane region" description="Helical" evidence="7">
    <location>
        <begin position="457"/>
        <end position="481"/>
    </location>
</feature>
<feature type="transmembrane region" description="Helical" evidence="7">
    <location>
        <begin position="402"/>
        <end position="425"/>
    </location>
</feature>
<dbReference type="Pfam" id="PF02687">
    <property type="entry name" value="FtsX"/>
    <property type="match status" value="1"/>
</dbReference>
<evidence type="ECO:0000256" key="1">
    <source>
        <dbReference type="ARBA" id="ARBA00004651"/>
    </source>
</evidence>
<accession>A0A0F9YGV2</accession>
<feature type="transmembrane region" description="Helical" evidence="7">
    <location>
        <begin position="493"/>
        <end position="519"/>
    </location>
</feature>
<evidence type="ECO:0000256" key="5">
    <source>
        <dbReference type="ARBA" id="ARBA00023136"/>
    </source>
</evidence>
<keyword evidence="3 7" id="KW-0812">Transmembrane</keyword>
<dbReference type="GO" id="GO:0022857">
    <property type="term" value="F:transmembrane transporter activity"/>
    <property type="evidence" value="ECO:0007669"/>
    <property type="project" value="TreeGrafter"/>
</dbReference>
<feature type="domain" description="ABC3 transporter permease C-terminal" evidence="8">
    <location>
        <begin position="404"/>
        <end position="522"/>
    </location>
</feature>
<dbReference type="GO" id="GO:0005886">
    <property type="term" value="C:plasma membrane"/>
    <property type="evidence" value="ECO:0007669"/>
    <property type="project" value="UniProtKB-SubCell"/>
</dbReference>
<keyword evidence="2" id="KW-1003">Cell membrane</keyword>
<comment type="similarity">
    <text evidence="6">Belongs to the ABC-4 integral membrane protein family.</text>
</comment>
<sequence>MQMKVIDVDKQVRLSLTKTLQLVLSGVRFRLFRAAITVVIVALAVAFLMTMLSDSIITRNVAAAIDIETAPRRLLGFWVNQLTSTMTVQKLTEDLTALPPDSNRWKELKGWGQIEDNDAMGRLVDVAQREQMYAAFFDNLKEGDRRALVGRAVGLDIFDVLVDDEAFQTFQKELPSVGQLFPGEGIDAFRDFLTAWASARPAMDAIIAGHSTAAGQARKTLLKGRPADVFFADEADESLPGKLATFGFILPNDDVVVLHRRATLRRDAERIAGTFAAPLLKQSVAKRAGLEKANEATVDTFFKQTSSRRGVKWFLAELDNIRRRFDELPEDADKRQDLTQEQKLILASRDPLTIFAAFEISPERITEVTQERLRDKHLQNVEKRITVTPEGTGLGGFSSRTLALIAVSFLVCIVGIANAMLMSVTERFREIATMKCLGATDGFIMVNFILESCMQGVAGGVIGAIVGMLLGCGRSVVMYGWMAMAQTPFSELAATALISFVLGLFIAAMAAVYPAWVAARLAPMEAMRIE</sequence>
<evidence type="ECO:0000256" key="3">
    <source>
        <dbReference type="ARBA" id="ARBA00022692"/>
    </source>
</evidence>
<dbReference type="PANTHER" id="PTHR30572">
    <property type="entry name" value="MEMBRANE COMPONENT OF TRANSPORTER-RELATED"/>
    <property type="match status" value="1"/>
</dbReference>
<proteinExistence type="inferred from homology"/>
<evidence type="ECO:0000256" key="6">
    <source>
        <dbReference type="ARBA" id="ARBA00038076"/>
    </source>
</evidence>
<dbReference type="AlphaFoldDB" id="A0A0F9YGV2"/>
<name>A0A0F9YGV2_9ZZZZ</name>
<keyword evidence="4 7" id="KW-1133">Transmembrane helix</keyword>
<evidence type="ECO:0000259" key="8">
    <source>
        <dbReference type="Pfam" id="PF02687"/>
    </source>
</evidence>
<reference evidence="9" key="1">
    <citation type="journal article" date="2015" name="Nature">
        <title>Complex archaea that bridge the gap between prokaryotes and eukaryotes.</title>
        <authorList>
            <person name="Spang A."/>
            <person name="Saw J.H."/>
            <person name="Jorgensen S.L."/>
            <person name="Zaremba-Niedzwiedzka K."/>
            <person name="Martijn J."/>
            <person name="Lind A.E."/>
            <person name="van Eijk R."/>
            <person name="Schleper C."/>
            <person name="Guy L."/>
            <person name="Ettema T.J."/>
        </authorList>
    </citation>
    <scope>NUCLEOTIDE SEQUENCE</scope>
</reference>
<keyword evidence="5 7" id="KW-0472">Membrane</keyword>
<comment type="subcellular location">
    <subcellularLocation>
        <location evidence="1">Cell membrane</location>
        <topology evidence="1">Multi-pass membrane protein</topology>
    </subcellularLocation>
</comment>
<dbReference type="InterPro" id="IPR050250">
    <property type="entry name" value="Macrolide_Exporter_MacB"/>
</dbReference>
<evidence type="ECO:0000256" key="4">
    <source>
        <dbReference type="ARBA" id="ARBA00022989"/>
    </source>
</evidence>
<organism evidence="9">
    <name type="scientific">marine sediment metagenome</name>
    <dbReference type="NCBI Taxonomy" id="412755"/>
    <lineage>
        <taxon>unclassified sequences</taxon>
        <taxon>metagenomes</taxon>
        <taxon>ecological metagenomes</taxon>
    </lineage>
</organism>
<evidence type="ECO:0000313" key="9">
    <source>
        <dbReference type="EMBL" id="KKO03659.1"/>
    </source>
</evidence>
<evidence type="ECO:0000256" key="7">
    <source>
        <dbReference type="SAM" id="Phobius"/>
    </source>
</evidence>
<dbReference type="PANTHER" id="PTHR30572:SF4">
    <property type="entry name" value="ABC TRANSPORTER PERMEASE YTRF"/>
    <property type="match status" value="1"/>
</dbReference>
<evidence type="ECO:0000256" key="2">
    <source>
        <dbReference type="ARBA" id="ARBA00022475"/>
    </source>
</evidence>
<gene>
    <name evidence="9" type="ORF">LCGC14_0095870</name>
</gene>